<dbReference type="PROSITE" id="PS51257">
    <property type="entry name" value="PROKAR_LIPOPROTEIN"/>
    <property type="match status" value="1"/>
</dbReference>
<protein>
    <recommendedName>
        <fullName evidence="3">Lipoprotein</fullName>
    </recommendedName>
</protein>
<organism evidence="1 2">
    <name type="scientific">Catalinimonas alkaloidigena</name>
    <dbReference type="NCBI Taxonomy" id="1075417"/>
    <lineage>
        <taxon>Bacteria</taxon>
        <taxon>Pseudomonadati</taxon>
        <taxon>Bacteroidota</taxon>
        <taxon>Cytophagia</taxon>
        <taxon>Cytophagales</taxon>
        <taxon>Catalimonadaceae</taxon>
        <taxon>Catalinimonas</taxon>
    </lineage>
</organism>
<keyword evidence="2" id="KW-1185">Reference proteome</keyword>
<reference evidence="1 2" key="1">
    <citation type="submission" date="2016-10" db="EMBL/GenBank/DDBJ databases">
        <authorList>
            <person name="de Groot N.N."/>
        </authorList>
    </citation>
    <scope>NUCLEOTIDE SEQUENCE [LARGE SCALE GENOMIC DNA]</scope>
    <source>
        <strain evidence="1 2">DSM 25186</strain>
    </source>
</reference>
<evidence type="ECO:0000313" key="1">
    <source>
        <dbReference type="EMBL" id="SDL49065.1"/>
    </source>
</evidence>
<evidence type="ECO:0008006" key="3">
    <source>
        <dbReference type="Google" id="ProtNLM"/>
    </source>
</evidence>
<gene>
    <name evidence="1" type="ORF">SAMN05421823_106160</name>
</gene>
<sequence length="184" mass="21151">MAKWIVWLGLVGALWSGCSAKSEYQELVDSELQRGVRYDSLFLGLTFGMTSQEFFDQCWDLNRQGRVMEGASNTTVLYRMAELPHPASMNFYPEFQQNRIVQMPVTFAYDAWAPWNKHLFADSLQLDVLALFKQWYGDGFIKVTHSTKGDAYVKVDGNRRITLYTDADDMQVHALFTDLTAIDH</sequence>
<evidence type="ECO:0000313" key="2">
    <source>
        <dbReference type="Proteomes" id="UP000198510"/>
    </source>
</evidence>
<dbReference type="AlphaFoldDB" id="A0A1G9KI04"/>
<proteinExistence type="predicted"/>
<dbReference type="STRING" id="1075417.SAMN05421823_106160"/>
<dbReference type="Proteomes" id="UP000198510">
    <property type="component" value="Unassembled WGS sequence"/>
</dbReference>
<dbReference type="OrthoDB" id="966030at2"/>
<dbReference type="EMBL" id="FNFO01000006">
    <property type="protein sequence ID" value="SDL49065.1"/>
    <property type="molecule type" value="Genomic_DNA"/>
</dbReference>
<name>A0A1G9KI04_9BACT</name>
<dbReference type="RefSeq" id="WP_089683875.1">
    <property type="nucleotide sequence ID" value="NZ_FNFO01000006.1"/>
</dbReference>
<accession>A0A1G9KI04</accession>